<dbReference type="InterPro" id="IPR035965">
    <property type="entry name" value="PAS-like_dom_sf"/>
</dbReference>
<keyword evidence="9 16" id="KW-0418">Kinase</keyword>
<evidence type="ECO:0000256" key="5">
    <source>
        <dbReference type="ARBA" id="ARBA00022553"/>
    </source>
</evidence>
<comment type="catalytic activity">
    <reaction evidence="1">
        <text>ATP + protein L-histidine = ADP + protein N-phospho-L-histidine.</text>
        <dbReference type="EC" id="2.7.13.3"/>
    </reaction>
</comment>
<dbReference type="Proteomes" id="UP000239209">
    <property type="component" value="Unassembled WGS sequence"/>
</dbReference>
<dbReference type="EC" id="2.7.13.3" evidence="3"/>
<dbReference type="PANTHER" id="PTHR43547:SF10">
    <property type="entry name" value="SENSOR HISTIDINE KINASE DCUS"/>
    <property type="match status" value="1"/>
</dbReference>
<protein>
    <recommendedName>
        <fullName evidence="3">histidine kinase</fullName>
        <ecNumber evidence="3">2.7.13.3</ecNumber>
    </recommendedName>
</protein>
<keyword evidence="5" id="KW-0597">Phosphoprotein</keyword>
<evidence type="ECO:0000259" key="15">
    <source>
        <dbReference type="PROSITE" id="PS50109"/>
    </source>
</evidence>
<evidence type="ECO:0000256" key="14">
    <source>
        <dbReference type="SAM" id="Phobius"/>
    </source>
</evidence>
<accession>A0A2T0SFB2</accession>
<evidence type="ECO:0000256" key="1">
    <source>
        <dbReference type="ARBA" id="ARBA00000085"/>
    </source>
</evidence>
<dbReference type="InterPro" id="IPR000014">
    <property type="entry name" value="PAS"/>
</dbReference>
<keyword evidence="7 14" id="KW-0812">Transmembrane</keyword>
<dbReference type="InterPro" id="IPR004358">
    <property type="entry name" value="Sig_transdc_His_kin-like_C"/>
</dbReference>
<dbReference type="SUPFAM" id="SSF103190">
    <property type="entry name" value="Sensory domain-like"/>
    <property type="match status" value="1"/>
</dbReference>
<keyword evidence="4" id="KW-1003">Cell membrane</keyword>
<evidence type="ECO:0000256" key="13">
    <source>
        <dbReference type="ARBA" id="ARBA00023136"/>
    </source>
</evidence>
<evidence type="ECO:0000256" key="11">
    <source>
        <dbReference type="ARBA" id="ARBA00022989"/>
    </source>
</evidence>
<evidence type="ECO:0000256" key="8">
    <source>
        <dbReference type="ARBA" id="ARBA00022741"/>
    </source>
</evidence>
<proteinExistence type="predicted"/>
<keyword evidence="11 14" id="KW-1133">Transmembrane helix</keyword>
<keyword evidence="17" id="KW-1185">Reference proteome</keyword>
<dbReference type="Gene3D" id="1.10.287.130">
    <property type="match status" value="1"/>
</dbReference>
<dbReference type="AlphaFoldDB" id="A0A2T0SFB2"/>
<comment type="subcellular location">
    <subcellularLocation>
        <location evidence="2">Cell membrane</location>
        <topology evidence="2">Multi-pass membrane protein</topology>
    </subcellularLocation>
</comment>
<evidence type="ECO:0000256" key="10">
    <source>
        <dbReference type="ARBA" id="ARBA00022840"/>
    </source>
</evidence>
<sequence>MRQRLSLAGQLLLLQLAIVLLVVGAVAAVSVAEADASFRRSEGQRLRSVGENAAINRTVRLGLGTPLGRDALETVAESARAVSGASYVVVADAAGTLVTGPDAGRRVPLGASTALTGRSWVGVLDDGPKVLVAHVPVLDERDGRFLGLIVVGRTYPTVVDRLGSALTNLLTYLVLGAALGVGGSLLLSRRVKRQTLGMEPREIRGLAEHREAMLHGIREGVIGTDSAQRVTLVNDEAIRLLGLRPDAVGRSLAELHLERPLLDVLTGRSAGADQVVLSDERVVVLNRQPVVLHGRDAGSVTTLRDRTELTALRRELDVVRHTTDTLRAQAHEFVNRLHTIAGLVELGEHDEVVRYITRTSELHESLDREVTRAVRDPALAALLIAKASLAAEQGVTLRLAAETDLPPVDDRLSADLVTVVGNLVGNAFDAAGPGGWIEVAVRATGGTVVVTVTDSGPGVGPELAEQVFRQGYSTKGGQDGHHGLGLAMIRLICVHRGGSVTVSGATFTARLPYAEEPAR</sequence>
<dbReference type="Gene3D" id="3.30.565.10">
    <property type="entry name" value="Histidine kinase-like ATPase, C-terminal domain"/>
    <property type="match status" value="1"/>
</dbReference>
<evidence type="ECO:0000256" key="12">
    <source>
        <dbReference type="ARBA" id="ARBA00023012"/>
    </source>
</evidence>
<dbReference type="GO" id="GO:0000155">
    <property type="term" value="F:phosphorelay sensor kinase activity"/>
    <property type="evidence" value="ECO:0007669"/>
    <property type="project" value="InterPro"/>
</dbReference>
<dbReference type="Gene3D" id="3.30.450.20">
    <property type="entry name" value="PAS domain"/>
    <property type="match status" value="2"/>
</dbReference>
<organism evidence="16 17">
    <name type="scientific">Pseudosporangium ferrugineum</name>
    <dbReference type="NCBI Taxonomy" id="439699"/>
    <lineage>
        <taxon>Bacteria</taxon>
        <taxon>Bacillati</taxon>
        <taxon>Actinomycetota</taxon>
        <taxon>Actinomycetes</taxon>
        <taxon>Micromonosporales</taxon>
        <taxon>Micromonosporaceae</taxon>
        <taxon>Pseudosporangium</taxon>
    </lineage>
</organism>
<dbReference type="SMART" id="SM00387">
    <property type="entry name" value="HATPase_c"/>
    <property type="match status" value="1"/>
</dbReference>
<evidence type="ECO:0000313" key="17">
    <source>
        <dbReference type="Proteomes" id="UP000239209"/>
    </source>
</evidence>
<keyword evidence="12" id="KW-0902">Two-component regulatory system</keyword>
<evidence type="ECO:0000256" key="9">
    <source>
        <dbReference type="ARBA" id="ARBA00022777"/>
    </source>
</evidence>
<dbReference type="InterPro" id="IPR036890">
    <property type="entry name" value="HATPase_C_sf"/>
</dbReference>
<evidence type="ECO:0000256" key="7">
    <source>
        <dbReference type="ARBA" id="ARBA00022692"/>
    </source>
</evidence>
<dbReference type="InterPro" id="IPR013767">
    <property type="entry name" value="PAS_fold"/>
</dbReference>
<keyword evidence="8" id="KW-0547">Nucleotide-binding</keyword>
<dbReference type="InterPro" id="IPR033463">
    <property type="entry name" value="sCache_3"/>
</dbReference>
<keyword evidence="10" id="KW-0067">ATP-binding</keyword>
<dbReference type="PROSITE" id="PS50109">
    <property type="entry name" value="HIS_KIN"/>
    <property type="match status" value="1"/>
</dbReference>
<dbReference type="PANTHER" id="PTHR43547">
    <property type="entry name" value="TWO-COMPONENT HISTIDINE KINASE"/>
    <property type="match status" value="1"/>
</dbReference>
<gene>
    <name evidence="16" type="ORF">CLV70_102313</name>
</gene>
<dbReference type="GO" id="GO:0005524">
    <property type="term" value="F:ATP binding"/>
    <property type="evidence" value="ECO:0007669"/>
    <property type="project" value="UniProtKB-KW"/>
</dbReference>
<keyword evidence="6" id="KW-0808">Transferase</keyword>
<dbReference type="RefSeq" id="WP_245908043.1">
    <property type="nucleotide sequence ID" value="NZ_PVZG01000002.1"/>
</dbReference>
<dbReference type="Pfam" id="PF02518">
    <property type="entry name" value="HATPase_c"/>
    <property type="match status" value="1"/>
</dbReference>
<dbReference type="GO" id="GO:0006355">
    <property type="term" value="P:regulation of DNA-templated transcription"/>
    <property type="evidence" value="ECO:0007669"/>
    <property type="project" value="InterPro"/>
</dbReference>
<feature type="transmembrane region" description="Helical" evidence="14">
    <location>
        <begin position="169"/>
        <end position="188"/>
    </location>
</feature>
<keyword evidence="13 14" id="KW-0472">Membrane</keyword>
<dbReference type="Pfam" id="PF14689">
    <property type="entry name" value="SPOB_a"/>
    <property type="match status" value="1"/>
</dbReference>
<reference evidence="16 17" key="1">
    <citation type="submission" date="2018-03" db="EMBL/GenBank/DDBJ databases">
        <title>Genomic Encyclopedia of Archaeal and Bacterial Type Strains, Phase II (KMG-II): from individual species to whole genera.</title>
        <authorList>
            <person name="Goeker M."/>
        </authorList>
    </citation>
    <scope>NUCLEOTIDE SEQUENCE [LARGE SCALE GENOMIC DNA]</scope>
    <source>
        <strain evidence="16 17">DSM 45348</strain>
    </source>
</reference>
<evidence type="ECO:0000256" key="3">
    <source>
        <dbReference type="ARBA" id="ARBA00012438"/>
    </source>
</evidence>
<dbReference type="EMBL" id="PVZG01000002">
    <property type="protein sequence ID" value="PRY32102.1"/>
    <property type="molecule type" value="Genomic_DNA"/>
</dbReference>
<evidence type="ECO:0000256" key="2">
    <source>
        <dbReference type="ARBA" id="ARBA00004651"/>
    </source>
</evidence>
<dbReference type="SUPFAM" id="SSF55785">
    <property type="entry name" value="PYP-like sensor domain (PAS domain)"/>
    <property type="match status" value="1"/>
</dbReference>
<dbReference type="InterPro" id="IPR005467">
    <property type="entry name" value="His_kinase_dom"/>
</dbReference>
<dbReference type="Pfam" id="PF17203">
    <property type="entry name" value="sCache_3_2"/>
    <property type="match status" value="1"/>
</dbReference>
<dbReference type="InterPro" id="IPR016120">
    <property type="entry name" value="Sig_transdc_His_kin_SpoOB"/>
</dbReference>
<evidence type="ECO:0000313" key="16">
    <source>
        <dbReference type="EMBL" id="PRY32102.1"/>
    </source>
</evidence>
<feature type="domain" description="Histidine kinase" evidence="15">
    <location>
        <begin position="328"/>
        <end position="515"/>
    </location>
</feature>
<dbReference type="CDD" id="cd00130">
    <property type="entry name" value="PAS"/>
    <property type="match status" value="1"/>
</dbReference>
<dbReference type="InterPro" id="IPR039506">
    <property type="entry name" value="SPOB_a"/>
</dbReference>
<dbReference type="InterPro" id="IPR003594">
    <property type="entry name" value="HATPase_dom"/>
</dbReference>
<dbReference type="GO" id="GO:0005886">
    <property type="term" value="C:plasma membrane"/>
    <property type="evidence" value="ECO:0007669"/>
    <property type="project" value="UniProtKB-SubCell"/>
</dbReference>
<name>A0A2T0SFB2_9ACTN</name>
<dbReference type="InterPro" id="IPR029151">
    <property type="entry name" value="Sensor-like_sf"/>
</dbReference>
<dbReference type="SUPFAM" id="SSF55890">
    <property type="entry name" value="Sporulation response regulatory protein Spo0B"/>
    <property type="match status" value="1"/>
</dbReference>
<dbReference type="SMART" id="SM00091">
    <property type="entry name" value="PAS"/>
    <property type="match status" value="1"/>
</dbReference>
<dbReference type="SUPFAM" id="SSF55874">
    <property type="entry name" value="ATPase domain of HSP90 chaperone/DNA topoisomerase II/histidine kinase"/>
    <property type="match status" value="1"/>
</dbReference>
<evidence type="ECO:0000256" key="4">
    <source>
        <dbReference type="ARBA" id="ARBA00022475"/>
    </source>
</evidence>
<dbReference type="PRINTS" id="PR00344">
    <property type="entry name" value="BCTRLSENSOR"/>
</dbReference>
<evidence type="ECO:0000256" key="6">
    <source>
        <dbReference type="ARBA" id="ARBA00022679"/>
    </source>
</evidence>
<dbReference type="Pfam" id="PF00989">
    <property type="entry name" value="PAS"/>
    <property type="match status" value="1"/>
</dbReference>
<comment type="caution">
    <text evidence="16">The sequence shown here is derived from an EMBL/GenBank/DDBJ whole genome shotgun (WGS) entry which is preliminary data.</text>
</comment>